<evidence type="ECO:0000259" key="1">
    <source>
        <dbReference type="Pfam" id="PF12697"/>
    </source>
</evidence>
<dbReference type="Pfam" id="PF12697">
    <property type="entry name" value="Abhydrolase_6"/>
    <property type="match status" value="1"/>
</dbReference>
<gene>
    <name evidence="2" type="ORF">FH972_010021</name>
</gene>
<evidence type="ECO:0000313" key="3">
    <source>
        <dbReference type="Proteomes" id="UP000327013"/>
    </source>
</evidence>
<dbReference type="Proteomes" id="UP000327013">
    <property type="component" value="Chromosome 4"/>
</dbReference>
<dbReference type="Gene3D" id="3.40.50.1820">
    <property type="entry name" value="alpha/beta hydrolase"/>
    <property type="match status" value="1"/>
</dbReference>
<protein>
    <recommendedName>
        <fullName evidence="1">AB hydrolase-1 domain-containing protein</fullName>
    </recommendedName>
</protein>
<reference evidence="2 3" key="1">
    <citation type="submission" date="2019-06" db="EMBL/GenBank/DDBJ databases">
        <title>A chromosomal-level reference genome of Carpinus fangiana (Coryloideae, Betulaceae).</title>
        <authorList>
            <person name="Yang X."/>
            <person name="Wang Z."/>
            <person name="Zhang L."/>
            <person name="Hao G."/>
            <person name="Liu J."/>
            <person name="Yang Y."/>
        </authorList>
    </citation>
    <scope>NUCLEOTIDE SEQUENCE [LARGE SCALE GENOMIC DNA]</scope>
    <source>
        <strain evidence="2">Cfa_2016G</strain>
        <tissue evidence="2">Leaf</tissue>
    </source>
</reference>
<feature type="domain" description="AB hydrolase-1" evidence="1">
    <location>
        <begin position="193"/>
        <end position="454"/>
    </location>
</feature>
<dbReference type="PANTHER" id="PTHR45763">
    <property type="entry name" value="HYDROLASE, ALPHA/BETA FOLD FAMILY PROTEIN, EXPRESSED-RELATED"/>
    <property type="match status" value="1"/>
</dbReference>
<dbReference type="InterPro" id="IPR000073">
    <property type="entry name" value="AB_hydrolase_1"/>
</dbReference>
<dbReference type="FunFam" id="3.40.50.1820:FF:000270">
    <property type="entry name" value="Alpha/beta-Hydrolases superfamily protein"/>
    <property type="match status" value="1"/>
</dbReference>
<sequence>MGHATSTARATLKHNIVSRLLYFGFHFSSLNLSAFDLRLASLILRLGVQDSRNPSNPCADKLEKPATIYKSKERERGIRLINHNIWSPLKLKTQEVSGVQLINHFLHAGMIELIDVYQQNLPFIHSGKVSKAAVVLLMGLLGMVYQAKKLLPPETSGAAEHSPVTSSRIRLKDGRYLAYRERGVPKEKAKYKIILVHGLGSSKEMNFLAPQELIDDLGIYFLLFDRAGYGESDPDPKRTVKSEAHDIQELADQLQLGSKFYVIGVSMGSYSTWSCLKYIPNRQNTLFNSSVAFVVPVVNYRWPSLPDSLIREDYRRKLVQWSIRFANFAPGLLYWWVTQKWLPSTSTLERNPIFFNDRDIDILKTISGFAMLTQDKLRERGVFDTLRRDFMLAFGKWEFDPMDLSNPYPQNESSVHIWQGYEDKVVPVQLQRFVSGKLPWIRYHEVPDGGHLIVYYNGVCEAILRALLLGEEQVSYKPCTTKVLP</sequence>
<keyword evidence="3" id="KW-1185">Reference proteome</keyword>
<accession>A0A660KNN3</accession>
<dbReference type="InterPro" id="IPR029058">
    <property type="entry name" value="AB_hydrolase_fold"/>
</dbReference>
<dbReference type="PANTHER" id="PTHR45763:SF28">
    <property type="entry name" value="ALPHA_BETA-HYDROLASES SUPERFAMILY PROTEIN"/>
    <property type="match status" value="1"/>
</dbReference>
<dbReference type="OrthoDB" id="294702at2759"/>
<dbReference type="EMBL" id="CM017324">
    <property type="protein sequence ID" value="KAE8037434.1"/>
    <property type="molecule type" value="Genomic_DNA"/>
</dbReference>
<proteinExistence type="predicted"/>
<name>A0A660KNN3_9ROSI</name>
<organism evidence="2 3">
    <name type="scientific">Carpinus fangiana</name>
    <dbReference type="NCBI Taxonomy" id="176857"/>
    <lineage>
        <taxon>Eukaryota</taxon>
        <taxon>Viridiplantae</taxon>
        <taxon>Streptophyta</taxon>
        <taxon>Embryophyta</taxon>
        <taxon>Tracheophyta</taxon>
        <taxon>Spermatophyta</taxon>
        <taxon>Magnoliopsida</taxon>
        <taxon>eudicotyledons</taxon>
        <taxon>Gunneridae</taxon>
        <taxon>Pentapetalae</taxon>
        <taxon>rosids</taxon>
        <taxon>fabids</taxon>
        <taxon>Fagales</taxon>
        <taxon>Betulaceae</taxon>
        <taxon>Carpinus</taxon>
    </lineage>
</organism>
<evidence type="ECO:0000313" key="2">
    <source>
        <dbReference type="EMBL" id="KAE8037434.1"/>
    </source>
</evidence>
<dbReference type="AlphaFoldDB" id="A0A660KNN3"/>
<dbReference type="SUPFAM" id="SSF53474">
    <property type="entry name" value="alpha/beta-Hydrolases"/>
    <property type="match status" value="1"/>
</dbReference>